<dbReference type="SUPFAM" id="SSF56672">
    <property type="entry name" value="DNA/RNA polymerases"/>
    <property type="match status" value="1"/>
</dbReference>
<dbReference type="AlphaFoldDB" id="A0A8S3RL94"/>
<dbReference type="InterPro" id="IPR021109">
    <property type="entry name" value="Peptidase_aspartic_dom_sf"/>
</dbReference>
<proteinExistence type="predicted"/>
<feature type="compositionally biased region" description="Low complexity" evidence="1">
    <location>
        <begin position="777"/>
        <end position="787"/>
    </location>
</feature>
<dbReference type="InterPro" id="IPR043128">
    <property type="entry name" value="Rev_trsase/Diguanyl_cyclase"/>
</dbReference>
<dbReference type="InterPro" id="IPR050951">
    <property type="entry name" value="Retrovirus_Pol_polyprotein"/>
</dbReference>
<feature type="region of interest" description="Disordered" evidence="1">
    <location>
        <begin position="734"/>
        <end position="753"/>
    </location>
</feature>
<dbReference type="CDD" id="cd05481">
    <property type="entry name" value="retropepsin_like_LTR_1"/>
    <property type="match status" value="1"/>
</dbReference>
<dbReference type="OrthoDB" id="6089225at2759"/>
<organism evidence="3 4">
    <name type="scientific">Mytilus edulis</name>
    <name type="common">Blue mussel</name>
    <dbReference type="NCBI Taxonomy" id="6550"/>
    <lineage>
        <taxon>Eukaryota</taxon>
        <taxon>Metazoa</taxon>
        <taxon>Spiralia</taxon>
        <taxon>Lophotrochozoa</taxon>
        <taxon>Mollusca</taxon>
        <taxon>Bivalvia</taxon>
        <taxon>Autobranchia</taxon>
        <taxon>Pteriomorphia</taxon>
        <taxon>Mytilida</taxon>
        <taxon>Mytiloidea</taxon>
        <taxon>Mytilidae</taxon>
        <taxon>Mytilinae</taxon>
        <taxon>Mytilus</taxon>
    </lineage>
</organism>
<gene>
    <name evidence="3" type="ORF">MEDL_23062</name>
</gene>
<dbReference type="SUPFAM" id="SSF50630">
    <property type="entry name" value="Acid proteases"/>
    <property type="match status" value="1"/>
</dbReference>
<dbReference type="Gene3D" id="2.40.70.10">
    <property type="entry name" value="Acid Proteases"/>
    <property type="match status" value="1"/>
</dbReference>
<evidence type="ECO:0000256" key="1">
    <source>
        <dbReference type="SAM" id="MobiDB-lite"/>
    </source>
</evidence>
<feature type="domain" description="Reverse transcriptase" evidence="2">
    <location>
        <begin position="183"/>
        <end position="365"/>
    </location>
</feature>
<dbReference type="Proteomes" id="UP000683360">
    <property type="component" value="Unassembled WGS sequence"/>
</dbReference>
<name>A0A8S3RL94_MYTED</name>
<dbReference type="Gene3D" id="3.30.70.270">
    <property type="match status" value="2"/>
</dbReference>
<dbReference type="InterPro" id="IPR041577">
    <property type="entry name" value="RT_RNaseH_2"/>
</dbReference>
<dbReference type="PANTHER" id="PTHR37984">
    <property type="entry name" value="PROTEIN CBG26694"/>
    <property type="match status" value="1"/>
</dbReference>
<evidence type="ECO:0000313" key="4">
    <source>
        <dbReference type="Proteomes" id="UP000683360"/>
    </source>
</evidence>
<reference evidence="3" key="1">
    <citation type="submission" date="2021-03" db="EMBL/GenBank/DDBJ databases">
        <authorList>
            <person name="Bekaert M."/>
        </authorList>
    </citation>
    <scope>NUCLEOTIDE SEQUENCE</scope>
</reference>
<dbReference type="InterPro" id="IPR000477">
    <property type="entry name" value="RT_dom"/>
</dbReference>
<accession>A0A8S3RL94</accession>
<sequence>MNIVGNKIMPVRFQLDSGATCNIINSNALKELGIKELKKTSQVLKMYNNTTIKPLGTCQLKLINPKNDAKFKAEFIVVKDKTLTPLLGNKTVQAMNLMTIHYENIKSVQQGAPISPDAYTCKPIDKTDVLKEYEDVFEGTGLLEGKYHLELDANVQPVVHPPRKVPVAIKDQLQTELNRLCDMNIITQVTKPTPWVSRLVTVVKPNKLRVCIDPKHLNQHIKRSHYPLHTIDDLLPELSNAKIFSVVDAKNGFWHVQLDEESSYLTTFNTPFGRYRWLRMPFGITSAPEEYQRRQDQAVEGIPGVKSIIDDILIYGEGKTVEEAIKDHDRKFRLLMERCRERNLKLNKDKLKLKMKEVKFIGHLITNKGLKMDPEKVRPVLEMPKPTDVSGVRRLVGFVTYLSKFLPKLSHICEPLRKLTLKDSEFCWLENHDKALTEIKTLVTSEPVLKYYDPNMELTLQSDASETGLGAAILQENQPIAYAIRALTDTETRYAQIEKELLSVVFGLQKFHQYTYGRNVYVTSDHKPLESILKKPLHCAPKRLQRMMLQLQKYNIQLVYKPGKEMYLADTLSRAYLKDTHTESESEEIEAINMIKDLAISEERLKEIQQHTETDTQLQKLKHVIQSGWPDIKSDVSHDIHIYFDIRDELTVQNGLIFKGEREIQYSKERQAHYYNQGAKELSSLKEGDVVRVEPANKYQKTWEKGTVNQKVNERSYEINIKGKTFRRNRRQLLKTNENNKTGENSNEFEDDEQFDHVEQQENCNNNTIPHQSPQQNTLDNNTTLRTRSGRQIKRPSKFNDFDVIRLLGQEIKV</sequence>
<dbReference type="PANTHER" id="PTHR37984:SF8">
    <property type="entry name" value="CCHC-TYPE DOMAIN-CONTAINING PROTEIN"/>
    <property type="match status" value="1"/>
</dbReference>
<dbReference type="Pfam" id="PF17919">
    <property type="entry name" value="RT_RNaseH_2"/>
    <property type="match status" value="1"/>
</dbReference>
<feature type="region of interest" description="Disordered" evidence="1">
    <location>
        <begin position="764"/>
        <end position="794"/>
    </location>
</feature>
<feature type="compositionally biased region" description="Polar residues" evidence="1">
    <location>
        <begin position="764"/>
        <end position="776"/>
    </location>
</feature>
<dbReference type="Gene3D" id="3.10.10.10">
    <property type="entry name" value="HIV Type 1 Reverse Transcriptase, subunit A, domain 1"/>
    <property type="match status" value="1"/>
</dbReference>
<dbReference type="Pfam" id="PF00078">
    <property type="entry name" value="RVT_1"/>
    <property type="match status" value="1"/>
</dbReference>
<dbReference type="CDD" id="cd01647">
    <property type="entry name" value="RT_LTR"/>
    <property type="match status" value="1"/>
</dbReference>
<evidence type="ECO:0000259" key="2">
    <source>
        <dbReference type="PROSITE" id="PS50878"/>
    </source>
</evidence>
<dbReference type="EMBL" id="CAJPWZ010001125">
    <property type="protein sequence ID" value="CAG2208880.1"/>
    <property type="molecule type" value="Genomic_DNA"/>
</dbReference>
<keyword evidence="4" id="KW-1185">Reference proteome</keyword>
<dbReference type="CDD" id="cd09274">
    <property type="entry name" value="RNase_HI_RT_Ty3"/>
    <property type="match status" value="1"/>
</dbReference>
<protein>
    <recommendedName>
        <fullName evidence="2">Reverse transcriptase domain-containing protein</fullName>
    </recommendedName>
</protein>
<dbReference type="FunFam" id="3.30.70.270:FF:000026">
    <property type="entry name" value="Transposon Ty3-G Gag-Pol polyprotein"/>
    <property type="match status" value="1"/>
</dbReference>
<comment type="caution">
    <text evidence="3">The sequence shown here is derived from an EMBL/GenBank/DDBJ whole genome shotgun (WGS) entry which is preliminary data.</text>
</comment>
<feature type="compositionally biased region" description="Polar residues" evidence="1">
    <location>
        <begin position="734"/>
        <end position="746"/>
    </location>
</feature>
<dbReference type="FunFam" id="3.10.20.370:FF:000001">
    <property type="entry name" value="Retrovirus-related Pol polyprotein from transposon 17.6-like protein"/>
    <property type="match status" value="1"/>
</dbReference>
<dbReference type="PROSITE" id="PS50878">
    <property type="entry name" value="RT_POL"/>
    <property type="match status" value="1"/>
</dbReference>
<evidence type="ECO:0000313" key="3">
    <source>
        <dbReference type="EMBL" id="CAG2208880.1"/>
    </source>
</evidence>
<dbReference type="InterPro" id="IPR043502">
    <property type="entry name" value="DNA/RNA_pol_sf"/>
</dbReference>